<feature type="transmembrane region" description="Helical" evidence="6">
    <location>
        <begin position="88"/>
        <end position="109"/>
    </location>
</feature>
<dbReference type="GO" id="GO:0022857">
    <property type="term" value="F:transmembrane transporter activity"/>
    <property type="evidence" value="ECO:0007669"/>
    <property type="project" value="InterPro"/>
</dbReference>
<feature type="transmembrane region" description="Helical" evidence="6">
    <location>
        <begin position="46"/>
        <end position="68"/>
    </location>
</feature>
<sequence length="207" mass="23178">MEMDMEAARKAERALRWKAPTAMILVQLFNTGMILLSKVSIGEGMFIFALLAYRSFFGAVVILPFALFFERYAVPMGFYYYGLRDTTASYAVIFLNIIPLVTFILSFLLRQESLELGTAVAWLKIGGVLLSVGGTMVISLYQGKVLHLWPSIMQHKDERVEVASHQLRGTIFLAGSTITFACCVLGTITVIVGLYIFLWAKSRELLK</sequence>
<dbReference type="InterPro" id="IPR030184">
    <property type="entry name" value="WAT1-related"/>
</dbReference>
<comment type="subcellular location">
    <subcellularLocation>
        <location evidence="1 6">Membrane</location>
        <topology evidence="1 6">Multi-pass membrane protein</topology>
    </subcellularLocation>
</comment>
<feature type="domain" description="EamA" evidence="7">
    <location>
        <begin position="74"/>
        <end position="139"/>
    </location>
</feature>
<dbReference type="EMBL" id="BQKI01000018">
    <property type="protein sequence ID" value="GJN10855.1"/>
    <property type="molecule type" value="Genomic_DNA"/>
</dbReference>
<accession>A0AAV5DLR8</accession>
<dbReference type="Proteomes" id="UP001054889">
    <property type="component" value="Unassembled WGS sequence"/>
</dbReference>
<dbReference type="PANTHER" id="PTHR31218">
    <property type="entry name" value="WAT1-RELATED PROTEIN"/>
    <property type="match status" value="1"/>
</dbReference>
<gene>
    <name evidence="8" type="primary">ga28989</name>
    <name evidence="8" type="ORF">PR202_ga28989</name>
</gene>
<evidence type="ECO:0000259" key="7">
    <source>
        <dbReference type="Pfam" id="PF00892"/>
    </source>
</evidence>
<dbReference type="InterPro" id="IPR000620">
    <property type="entry name" value="EamA_dom"/>
</dbReference>
<evidence type="ECO:0000313" key="9">
    <source>
        <dbReference type="Proteomes" id="UP001054889"/>
    </source>
</evidence>
<keyword evidence="9" id="KW-1185">Reference proteome</keyword>
<feature type="transmembrane region" description="Helical" evidence="6">
    <location>
        <begin position="171"/>
        <end position="198"/>
    </location>
</feature>
<dbReference type="GO" id="GO:0016020">
    <property type="term" value="C:membrane"/>
    <property type="evidence" value="ECO:0007669"/>
    <property type="project" value="UniProtKB-SubCell"/>
</dbReference>
<organism evidence="8 9">
    <name type="scientific">Eleusine coracana subsp. coracana</name>
    <dbReference type="NCBI Taxonomy" id="191504"/>
    <lineage>
        <taxon>Eukaryota</taxon>
        <taxon>Viridiplantae</taxon>
        <taxon>Streptophyta</taxon>
        <taxon>Embryophyta</taxon>
        <taxon>Tracheophyta</taxon>
        <taxon>Spermatophyta</taxon>
        <taxon>Magnoliopsida</taxon>
        <taxon>Liliopsida</taxon>
        <taxon>Poales</taxon>
        <taxon>Poaceae</taxon>
        <taxon>PACMAD clade</taxon>
        <taxon>Chloridoideae</taxon>
        <taxon>Cynodonteae</taxon>
        <taxon>Eleusininae</taxon>
        <taxon>Eleusine</taxon>
    </lineage>
</organism>
<evidence type="ECO:0000313" key="8">
    <source>
        <dbReference type="EMBL" id="GJN10855.1"/>
    </source>
</evidence>
<comment type="similarity">
    <text evidence="2 6">Belongs to the drug/metabolite transporter (DMT) superfamily. Plant drug/metabolite exporter (P-DME) (TC 2.A.7.4) family.</text>
</comment>
<evidence type="ECO:0000256" key="1">
    <source>
        <dbReference type="ARBA" id="ARBA00004141"/>
    </source>
</evidence>
<dbReference type="AlphaFoldDB" id="A0AAV5DLR8"/>
<dbReference type="InterPro" id="IPR037185">
    <property type="entry name" value="EmrE-like"/>
</dbReference>
<evidence type="ECO:0000256" key="2">
    <source>
        <dbReference type="ARBA" id="ARBA00007635"/>
    </source>
</evidence>
<feature type="transmembrane region" description="Helical" evidence="6">
    <location>
        <begin position="121"/>
        <end position="141"/>
    </location>
</feature>
<reference evidence="8" key="2">
    <citation type="submission" date="2021-12" db="EMBL/GenBank/DDBJ databases">
        <title>Resequencing data analysis of finger millet.</title>
        <authorList>
            <person name="Hatakeyama M."/>
            <person name="Aluri S."/>
            <person name="Balachadran M.T."/>
            <person name="Sivarajan S.R."/>
            <person name="Poveda L."/>
            <person name="Shimizu-Inatsugi R."/>
            <person name="Schlapbach R."/>
            <person name="Sreeman S.M."/>
            <person name="Shimizu K.K."/>
        </authorList>
    </citation>
    <scope>NUCLEOTIDE SEQUENCE</scope>
</reference>
<comment type="caution">
    <text evidence="8">The sequence shown here is derived from an EMBL/GenBank/DDBJ whole genome shotgun (WGS) entry which is preliminary data.</text>
</comment>
<evidence type="ECO:0000256" key="6">
    <source>
        <dbReference type="RuleBase" id="RU363077"/>
    </source>
</evidence>
<comment type="caution">
    <text evidence="6">Lacks conserved residue(s) required for the propagation of feature annotation.</text>
</comment>
<evidence type="ECO:0000256" key="4">
    <source>
        <dbReference type="ARBA" id="ARBA00022989"/>
    </source>
</evidence>
<evidence type="ECO:0000256" key="5">
    <source>
        <dbReference type="ARBA" id="ARBA00023136"/>
    </source>
</evidence>
<keyword evidence="3 6" id="KW-0812">Transmembrane</keyword>
<evidence type="ECO:0000256" key="3">
    <source>
        <dbReference type="ARBA" id="ARBA00022692"/>
    </source>
</evidence>
<name>A0AAV5DLR8_ELECO</name>
<dbReference type="SUPFAM" id="SSF103481">
    <property type="entry name" value="Multidrug resistance efflux transporter EmrE"/>
    <property type="match status" value="1"/>
</dbReference>
<reference evidence="8" key="1">
    <citation type="journal article" date="2018" name="DNA Res.">
        <title>Multiple hybrid de novo genome assembly of finger millet, an orphan allotetraploid crop.</title>
        <authorList>
            <person name="Hatakeyama M."/>
            <person name="Aluri S."/>
            <person name="Balachadran M.T."/>
            <person name="Sivarajan S.R."/>
            <person name="Patrignani A."/>
            <person name="Gruter S."/>
            <person name="Poveda L."/>
            <person name="Shimizu-Inatsugi R."/>
            <person name="Baeten J."/>
            <person name="Francoijs K.J."/>
            <person name="Nataraja K.N."/>
            <person name="Reddy Y.A.N."/>
            <person name="Phadnis S."/>
            <person name="Ravikumar R.L."/>
            <person name="Schlapbach R."/>
            <person name="Sreeman S.M."/>
            <person name="Shimizu K.K."/>
        </authorList>
    </citation>
    <scope>NUCLEOTIDE SEQUENCE</scope>
</reference>
<protein>
    <recommendedName>
        <fullName evidence="6">WAT1-related protein</fullName>
    </recommendedName>
</protein>
<proteinExistence type="inferred from homology"/>
<keyword evidence="4 6" id="KW-1133">Transmembrane helix</keyword>
<dbReference type="Pfam" id="PF00892">
    <property type="entry name" value="EamA"/>
    <property type="match status" value="1"/>
</dbReference>
<keyword evidence="5 6" id="KW-0472">Membrane</keyword>